<feature type="transmembrane region" description="Helical" evidence="1">
    <location>
        <begin position="16"/>
        <end position="37"/>
    </location>
</feature>
<keyword evidence="1" id="KW-0812">Transmembrane</keyword>
<organism evidence="2 3">
    <name type="scientific">Planotetraspora kaengkrachanensis</name>
    <dbReference type="NCBI Taxonomy" id="575193"/>
    <lineage>
        <taxon>Bacteria</taxon>
        <taxon>Bacillati</taxon>
        <taxon>Actinomycetota</taxon>
        <taxon>Actinomycetes</taxon>
        <taxon>Streptosporangiales</taxon>
        <taxon>Streptosporangiaceae</taxon>
        <taxon>Planotetraspora</taxon>
    </lineage>
</organism>
<evidence type="ECO:0000313" key="2">
    <source>
        <dbReference type="EMBL" id="GIG79971.1"/>
    </source>
</evidence>
<evidence type="ECO:0000313" key="3">
    <source>
        <dbReference type="Proteomes" id="UP000630097"/>
    </source>
</evidence>
<dbReference type="EMBL" id="BONV01000011">
    <property type="protein sequence ID" value="GIG79971.1"/>
    <property type="molecule type" value="Genomic_DNA"/>
</dbReference>
<comment type="caution">
    <text evidence="2">The sequence shown here is derived from an EMBL/GenBank/DDBJ whole genome shotgun (WGS) entry which is preliminary data.</text>
</comment>
<keyword evidence="3" id="KW-1185">Reference proteome</keyword>
<name>A0A8J3M623_9ACTN</name>
<keyword evidence="1" id="KW-1133">Transmembrane helix</keyword>
<reference evidence="2 3" key="1">
    <citation type="submission" date="2021-01" db="EMBL/GenBank/DDBJ databases">
        <title>Whole genome shotgun sequence of Planotetraspora kaengkrachanensis NBRC 104272.</title>
        <authorList>
            <person name="Komaki H."/>
            <person name="Tamura T."/>
        </authorList>
    </citation>
    <scope>NUCLEOTIDE SEQUENCE [LARGE SCALE GENOMIC DNA]</scope>
    <source>
        <strain evidence="2 3">NBRC 104272</strain>
    </source>
</reference>
<keyword evidence="1" id="KW-0472">Membrane</keyword>
<sequence length="137" mass="15207">MTGDARRWLPLREYPLFVGMLTATLASGAGVAVNIATEMVGNPIAWLAVAVLTMASGGTATWVSKDRLDRSSQIIEETLNEEIPKRLRSERRSTSRRVSKGVVKRTVTEIRPDGTRLQTIEFFSEELAREDNGPTFK</sequence>
<evidence type="ECO:0000256" key="1">
    <source>
        <dbReference type="SAM" id="Phobius"/>
    </source>
</evidence>
<dbReference type="AlphaFoldDB" id="A0A8J3M623"/>
<proteinExistence type="predicted"/>
<dbReference type="Proteomes" id="UP000630097">
    <property type="component" value="Unassembled WGS sequence"/>
</dbReference>
<feature type="transmembrane region" description="Helical" evidence="1">
    <location>
        <begin position="43"/>
        <end position="63"/>
    </location>
</feature>
<protein>
    <submittedName>
        <fullName evidence="2">Uncharacterized protein</fullName>
    </submittedName>
</protein>
<accession>A0A8J3M623</accession>
<gene>
    <name evidence="2" type="ORF">Pka01_30980</name>
</gene>